<keyword evidence="1" id="KW-0812">Transmembrane</keyword>
<feature type="transmembrane region" description="Helical" evidence="1">
    <location>
        <begin position="21"/>
        <end position="38"/>
    </location>
</feature>
<protein>
    <submittedName>
        <fullName evidence="2">Uncharacterized protein</fullName>
    </submittedName>
</protein>
<evidence type="ECO:0000256" key="1">
    <source>
        <dbReference type="SAM" id="Phobius"/>
    </source>
</evidence>
<evidence type="ECO:0000313" key="2">
    <source>
        <dbReference type="EMBL" id="MBW4543572.1"/>
    </source>
</evidence>
<feature type="transmembrane region" description="Helical" evidence="1">
    <location>
        <begin position="44"/>
        <end position="63"/>
    </location>
</feature>
<dbReference type="AlphaFoldDB" id="A0A951PIJ9"/>
<dbReference type="Proteomes" id="UP000753908">
    <property type="component" value="Unassembled WGS sequence"/>
</dbReference>
<sequence>MTLPSEKASKSSMDIRLPATSIIWGFATGMLALCLPLSNDTNHGTVISIAIVSAAAVSTVAVWQSSDKKSQTRNEASDRVKEFKERIANLEMIASSDHTNWQGKTQAVMKSDRK</sequence>
<accession>A0A951PIJ9</accession>
<dbReference type="EMBL" id="JAHHIF010000004">
    <property type="protein sequence ID" value="MBW4543572.1"/>
    <property type="molecule type" value="Genomic_DNA"/>
</dbReference>
<proteinExistence type="predicted"/>
<name>A0A951PIJ9_9CYAN</name>
<organism evidence="2 3">
    <name type="scientific">Symplocastrum torsivum CPER-KK1</name>
    <dbReference type="NCBI Taxonomy" id="450513"/>
    <lineage>
        <taxon>Bacteria</taxon>
        <taxon>Bacillati</taxon>
        <taxon>Cyanobacteriota</taxon>
        <taxon>Cyanophyceae</taxon>
        <taxon>Oscillatoriophycideae</taxon>
        <taxon>Oscillatoriales</taxon>
        <taxon>Microcoleaceae</taxon>
        <taxon>Symplocastrum</taxon>
    </lineage>
</organism>
<evidence type="ECO:0000313" key="3">
    <source>
        <dbReference type="Proteomes" id="UP000753908"/>
    </source>
</evidence>
<comment type="caution">
    <text evidence="2">The sequence shown here is derived from an EMBL/GenBank/DDBJ whole genome shotgun (WGS) entry which is preliminary data.</text>
</comment>
<reference evidence="2" key="1">
    <citation type="submission" date="2021-05" db="EMBL/GenBank/DDBJ databases">
        <authorList>
            <person name="Pietrasiak N."/>
            <person name="Ward R."/>
            <person name="Stajich J.E."/>
            <person name="Kurbessoian T."/>
        </authorList>
    </citation>
    <scope>NUCLEOTIDE SEQUENCE</scope>
    <source>
        <strain evidence="2">CPER-KK1</strain>
    </source>
</reference>
<keyword evidence="1" id="KW-1133">Transmembrane helix</keyword>
<reference evidence="2" key="2">
    <citation type="journal article" date="2022" name="Microbiol. Resour. Announc.">
        <title>Metagenome Sequencing to Explore Phylogenomics of Terrestrial Cyanobacteria.</title>
        <authorList>
            <person name="Ward R.D."/>
            <person name="Stajich J.E."/>
            <person name="Johansen J.R."/>
            <person name="Huntemann M."/>
            <person name="Clum A."/>
            <person name="Foster B."/>
            <person name="Foster B."/>
            <person name="Roux S."/>
            <person name="Palaniappan K."/>
            <person name="Varghese N."/>
            <person name="Mukherjee S."/>
            <person name="Reddy T.B.K."/>
            <person name="Daum C."/>
            <person name="Copeland A."/>
            <person name="Chen I.A."/>
            <person name="Ivanova N.N."/>
            <person name="Kyrpides N.C."/>
            <person name="Shapiro N."/>
            <person name="Eloe-Fadrosh E.A."/>
            <person name="Pietrasiak N."/>
        </authorList>
    </citation>
    <scope>NUCLEOTIDE SEQUENCE</scope>
    <source>
        <strain evidence="2">CPER-KK1</strain>
    </source>
</reference>
<keyword evidence="1" id="KW-0472">Membrane</keyword>
<gene>
    <name evidence="2" type="ORF">KME25_03850</name>
</gene>